<reference evidence="1" key="1">
    <citation type="submission" date="2022-03" db="EMBL/GenBank/DDBJ databases">
        <authorList>
            <person name="Martin H S."/>
        </authorList>
    </citation>
    <scope>NUCLEOTIDE SEQUENCE</scope>
</reference>
<proteinExistence type="predicted"/>
<feature type="non-terminal residue" evidence="1">
    <location>
        <position position="1"/>
    </location>
</feature>
<keyword evidence="2" id="KW-1185">Reference proteome</keyword>
<dbReference type="Proteomes" id="UP000837857">
    <property type="component" value="Chromosome 13"/>
</dbReference>
<name>A0ABN8HTT7_9NEOP</name>
<dbReference type="EMBL" id="OW152825">
    <property type="protein sequence ID" value="CAH2041234.1"/>
    <property type="molecule type" value="Genomic_DNA"/>
</dbReference>
<sequence length="79" mass="8983">MHWCSQFLDIRTFGNLVKKLIKHSWRCVECCANCACTRHSFVLQDSISGGCCERSGRLLHPRDGAPCRDSETARDQDLI</sequence>
<accession>A0ABN8HTT7</accession>
<gene>
    <name evidence="1" type="ORF">IPOD504_LOCUS3011</name>
</gene>
<evidence type="ECO:0000313" key="2">
    <source>
        <dbReference type="Proteomes" id="UP000837857"/>
    </source>
</evidence>
<evidence type="ECO:0000313" key="1">
    <source>
        <dbReference type="EMBL" id="CAH2041234.1"/>
    </source>
</evidence>
<organism evidence="1 2">
    <name type="scientific">Iphiclides podalirius</name>
    <name type="common">scarce swallowtail</name>
    <dbReference type="NCBI Taxonomy" id="110791"/>
    <lineage>
        <taxon>Eukaryota</taxon>
        <taxon>Metazoa</taxon>
        <taxon>Ecdysozoa</taxon>
        <taxon>Arthropoda</taxon>
        <taxon>Hexapoda</taxon>
        <taxon>Insecta</taxon>
        <taxon>Pterygota</taxon>
        <taxon>Neoptera</taxon>
        <taxon>Endopterygota</taxon>
        <taxon>Lepidoptera</taxon>
        <taxon>Glossata</taxon>
        <taxon>Ditrysia</taxon>
        <taxon>Papilionoidea</taxon>
        <taxon>Papilionidae</taxon>
        <taxon>Papilioninae</taxon>
        <taxon>Iphiclides</taxon>
    </lineage>
</organism>
<protein>
    <submittedName>
        <fullName evidence="1">Uncharacterized protein</fullName>
    </submittedName>
</protein>